<evidence type="ECO:0000313" key="2">
    <source>
        <dbReference type="EMBL" id="GIY70600.1"/>
    </source>
</evidence>
<evidence type="ECO:0000313" key="3">
    <source>
        <dbReference type="Proteomes" id="UP001054945"/>
    </source>
</evidence>
<protein>
    <submittedName>
        <fullName evidence="2">Uncharacterized protein</fullName>
    </submittedName>
</protein>
<gene>
    <name evidence="2" type="ORF">CEXT_798951</name>
</gene>
<dbReference type="EMBL" id="BPLR01014693">
    <property type="protein sequence ID" value="GIY70600.1"/>
    <property type="molecule type" value="Genomic_DNA"/>
</dbReference>
<organism evidence="2 3">
    <name type="scientific">Caerostris extrusa</name>
    <name type="common">Bark spider</name>
    <name type="synonym">Caerostris bankana</name>
    <dbReference type="NCBI Taxonomy" id="172846"/>
    <lineage>
        <taxon>Eukaryota</taxon>
        <taxon>Metazoa</taxon>
        <taxon>Ecdysozoa</taxon>
        <taxon>Arthropoda</taxon>
        <taxon>Chelicerata</taxon>
        <taxon>Arachnida</taxon>
        <taxon>Araneae</taxon>
        <taxon>Araneomorphae</taxon>
        <taxon>Entelegynae</taxon>
        <taxon>Araneoidea</taxon>
        <taxon>Araneidae</taxon>
        <taxon>Caerostris</taxon>
    </lineage>
</organism>
<feature type="region of interest" description="Disordered" evidence="1">
    <location>
        <begin position="1"/>
        <end position="20"/>
    </location>
</feature>
<dbReference type="Proteomes" id="UP001054945">
    <property type="component" value="Unassembled WGS sequence"/>
</dbReference>
<proteinExistence type="predicted"/>
<sequence>MSDLSNDRAPFPEKASSFHEWGDSWHPPGCRNFGALPGHRRRILEACSAAPDGLAPTYNIACGQQAGEQAIQEADLHPVQPRQWHSMVRPSGCGSAVLCKAIANVSTLARLTVSGDSSRPI</sequence>
<reference evidence="2 3" key="1">
    <citation type="submission" date="2021-06" db="EMBL/GenBank/DDBJ databases">
        <title>Caerostris extrusa draft genome.</title>
        <authorList>
            <person name="Kono N."/>
            <person name="Arakawa K."/>
        </authorList>
    </citation>
    <scope>NUCLEOTIDE SEQUENCE [LARGE SCALE GENOMIC DNA]</scope>
</reference>
<comment type="caution">
    <text evidence="2">The sequence shown here is derived from an EMBL/GenBank/DDBJ whole genome shotgun (WGS) entry which is preliminary data.</text>
</comment>
<evidence type="ECO:0000256" key="1">
    <source>
        <dbReference type="SAM" id="MobiDB-lite"/>
    </source>
</evidence>
<accession>A0AAV4VJY0</accession>
<dbReference type="AlphaFoldDB" id="A0AAV4VJY0"/>
<name>A0AAV4VJY0_CAEEX</name>
<keyword evidence="3" id="KW-1185">Reference proteome</keyword>